<keyword evidence="3 4" id="KW-0346">Stress response</keyword>
<dbReference type="GO" id="GO:0006457">
    <property type="term" value="P:protein folding"/>
    <property type="evidence" value="ECO:0007669"/>
    <property type="project" value="InterPro"/>
</dbReference>
<dbReference type="GO" id="GO:0051082">
    <property type="term" value="F:unfolded protein binding"/>
    <property type="evidence" value="ECO:0007669"/>
    <property type="project" value="TreeGrafter"/>
</dbReference>
<dbReference type="InterPro" id="IPR009012">
    <property type="entry name" value="GrpE_head"/>
</dbReference>
<dbReference type="PANTHER" id="PTHR21237:SF23">
    <property type="entry name" value="GRPE PROTEIN HOMOLOG, MITOCHONDRIAL"/>
    <property type="match status" value="1"/>
</dbReference>
<dbReference type="KEGG" id="fcz:IMF26_08680"/>
<dbReference type="PROSITE" id="PS01071">
    <property type="entry name" value="GRPE"/>
    <property type="match status" value="1"/>
</dbReference>
<dbReference type="Gene3D" id="3.90.20.20">
    <property type="match status" value="1"/>
</dbReference>
<name>A0AAT9LD46_9FIRM</name>
<dbReference type="SUPFAM" id="SSF51064">
    <property type="entry name" value="Head domain of nucleotide exchange factor GrpE"/>
    <property type="match status" value="1"/>
</dbReference>
<keyword evidence="3" id="KW-0963">Cytoplasm</keyword>
<dbReference type="PANTHER" id="PTHR21237">
    <property type="entry name" value="GRPE PROTEIN"/>
    <property type="match status" value="1"/>
</dbReference>
<dbReference type="CDD" id="cd00446">
    <property type="entry name" value="GrpE"/>
    <property type="match status" value="1"/>
</dbReference>
<keyword evidence="6" id="KW-0175">Coiled coil</keyword>
<evidence type="ECO:0000256" key="6">
    <source>
        <dbReference type="SAM" id="Coils"/>
    </source>
</evidence>
<dbReference type="GO" id="GO:0005737">
    <property type="term" value="C:cytoplasm"/>
    <property type="evidence" value="ECO:0007669"/>
    <property type="project" value="UniProtKB-SubCell"/>
</dbReference>
<evidence type="ECO:0000256" key="4">
    <source>
        <dbReference type="RuleBase" id="RU000639"/>
    </source>
</evidence>
<dbReference type="PRINTS" id="PR00773">
    <property type="entry name" value="GRPEPROTEIN"/>
</dbReference>
<dbReference type="Pfam" id="PF01025">
    <property type="entry name" value="GrpE"/>
    <property type="match status" value="1"/>
</dbReference>
<comment type="similarity">
    <text evidence="1 3 5">Belongs to the GrpE family.</text>
</comment>
<comment type="subunit">
    <text evidence="3">Homodimer.</text>
</comment>
<evidence type="ECO:0000256" key="5">
    <source>
        <dbReference type="RuleBase" id="RU004478"/>
    </source>
</evidence>
<dbReference type="InterPro" id="IPR000740">
    <property type="entry name" value="GrpE"/>
</dbReference>
<dbReference type="AlphaFoldDB" id="A0AAT9LD46"/>
<dbReference type="GO" id="GO:0000774">
    <property type="term" value="F:adenyl-nucleotide exchange factor activity"/>
    <property type="evidence" value="ECO:0007669"/>
    <property type="project" value="InterPro"/>
</dbReference>
<dbReference type="InterPro" id="IPR013805">
    <property type="entry name" value="GrpE_CC"/>
</dbReference>
<feature type="region of interest" description="Disordered" evidence="7">
    <location>
        <begin position="1"/>
        <end position="72"/>
    </location>
</feature>
<proteinExistence type="inferred from homology"/>
<organism evidence="8">
    <name type="scientific">Candidatus Fermentithermobacillus carboniphilus</name>
    <dbReference type="NCBI Taxonomy" id="3085328"/>
    <lineage>
        <taxon>Bacteria</taxon>
        <taxon>Bacillati</taxon>
        <taxon>Bacillota</taxon>
        <taxon>Candidatus Fermentithermobacillia</taxon>
        <taxon>Candidatus Fermentithermobacillales</taxon>
        <taxon>Candidatus Fermentithermobacillaceae</taxon>
        <taxon>Candidatus Fermentithermobacillus</taxon>
    </lineage>
</organism>
<dbReference type="Gene3D" id="2.30.22.10">
    <property type="entry name" value="Head domain of nucleotide exchange factor GrpE"/>
    <property type="match status" value="1"/>
</dbReference>
<dbReference type="GO" id="GO:0051087">
    <property type="term" value="F:protein-folding chaperone binding"/>
    <property type="evidence" value="ECO:0007669"/>
    <property type="project" value="InterPro"/>
</dbReference>
<dbReference type="GO" id="GO:0042803">
    <property type="term" value="F:protein homodimerization activity"/>
    <property type="evidence" value="ECO:0007669"/>
    <property type="project" value="InterPro"/>
</dbReference>
<feature type="coiled-coil region" evidence="6">
    <location>
        <begin position="72"/>
        <end position="99"/>
    </location>
</feature>
<evidence type="ECO:0000256" key="7">
    <source>
        <dbReference type="SAM" id="MobiDB-lite"/>
    </source>
</evidence>
<reference evidence="8" key="2">
    <citation type="journal article" date="2023" name="Biology">
        <title>Prokaryotic Life Associated with Coal-Fire Gas Vents Revealed by Metagenomics.</title>
        <authorList>
            <person name="Kadnikov V.V."/>
            <person name="Mardanov A.V."/>
            <person name="Beletsky A.V."/>
            <person name="Karnachuk O.V."/>
            <person name="Ravin N.V."/>
        </authorList>
    </citation>
    <scope>NUCLEOTIDE SEQUENCE</scope>
    <source>
        <strain evidence="8">Bu02</strain>
    </source>
</reference>
<dbReference type="SUPFAM" id="SSF58014">
    <property type="entry name" value="Coiled-coil domain of nucleotide exchange factor GrpE"/>
    <property type="match status" value="1"/>
</dbReference>
<dbReference type="EMBL" id="CP062796">
    <property type="protein sequence ID" value="QUL98118.1"/>
    <property type="molecule type" value="Genomic_DNA"/>
</dbReference>
<gene>
    <name evidence="3" type="primary">grpE</name>
    <name evidence="8" type="ORF">IMF26_08680</name>
</gene>
<accession>A0AAT9LD46</accession>
<dbReference type="HAMAP" id="MF_01151">
    <property type="entry name" value="GrpE"/>
    <property type="match status" value="1"/>
</dbReference>
<feature type="compositionally biased region" description="Basic and acidic residues" evidence="7">
    <location>
        <begin position="1"/>
        <end position="13"/>
    </location>
</feature>
<evidence type="ECO:0000313" key="8">
    <source>
        <dbReference type="EMBL" id="QUL98118.1"/>
    </source>
</evidence>
<reference evidence="8" key="1">
    <citation type="submission" date="2020-10" db="EMBL/GenBank/DDBJ databases">
        <authorList>
            <person name="Kadnikov V."/>
            <person name="Beletsky A.V."/>
            <person name="Mardanov A.V."/>
            <person name="Karnachuk O.V."/>
            <person name="Ravin N.V."/>
        </authorList>
    </citation>
    <scope>NUCLEOTIDE SEQUENCE</scope>
    <source>
        <strain evidence="8">Bu02</strain>
    </source>
</reference>
<evidence type="ECO:0000256" key="3">
    <source>
        <dbReference type="HAMAP-Rule" id="MF_01151"/>
    </source>
</evidence>
<comment type="subcellular location">
    <subcellularLocation>
        <location evidence="3">Cytoplasm</location>
    </subcellularLocation>
</comment>
<comment type="function">
    <text evidence="3 4">Participates actively in the response to hyperosmotic and heat shock by preventing the aggregation of stress-denatured proteins, in association with DnaK and GrpE. It is the nucleotide exchange factor for DnaK and may function as a thermosensor. Unfolded proteins bind initially to DnaJ; upon interaction with the DnaJ-bound protein, DnaK hydrolyzes its bound ATP, resulting in the formation of a stable complex. GrpE releases ADP from DnaK; ATP binding to DnaK triggers the release of the substrate protein, thus completing the reaction cycle. Several rounds of ATP-dependent interactions between DnaJ, DnaK and GrpE are required for fully efficient folding.</text>
</comment>
<evidence type="ECO:0000256" key="1">
    <source>
        <dbReference type="ARBA" id="ARBA00009054"/>
    </source>
</evidence>
<keyword evidence="2 3" id="KW-0143">Chaperone</keyword>
<evidence type="ECO:0000256" key="2">
    <source>
        <dbReference type="ARBA" id="ARBA00023186"/>
    </source>
</evidence>
<feature type="compositionally biased region" description="Basic and acidic residues" evidence="7">
    <location>
        <begin position="27"/>
        <end position="49"/>
    </location>
</feature>
<sequence length="244" mass="27591">MRRDEDREIRDEGQENIGAAKETGGTQEKDQDKTGSRSQDKGGVQDKESPGSGGKGAGAGDERCGEESELPAESLREKLEKACLEIDSLTKERDEWKSKAQAIWDQYLRARADMENFRKRTERDIEDRVRRGKADFLLNFLEVVDNFERFLSAGEKTLAGREDSGFRAFVKGVEMIYRQMMDLLSKEGVVPIECPVGKQLDPQYHEAVMTQDGGGEHGTVVEELRRGYLYRGNVLRPSRVKVIK</sequence>
<protein>
    <recommendedName>
        <fullName evidence="3 4">Protein GrpE</fullName>
    </recommendedName>
    <alternativeName>
        <fullName evidence="3">HSP-70 cofactor</fullName>
    </alternativeName>
</protein>